<dbReference type="CDD" id="cd11371">
    <property type="entry name" value="RNase_PH_MTR3"/>
    <property type="match status" value="1"/>
</dbReference>
<dbReference type="GO" id="GO:0071051">
    <property type="term" value="P:poly(A)-dependent snoRNA 3'-end processing"/>
    <property type="evidence" value="ECO:0007669"/>
    <property type="project" value="TreeGrafter"/>
</dbReference>
<dbReference type="AlphaFoldDB" id="A0A1J1I804"/>
<reference evidence="10 11" key="1">
    <citation type="submission" date="2015-04" db="EMBL/GenBank/DDBJ databases">
        <authorList>
            <person name="Syromyatnikov M.Y."/>
            <person name="Popov V.N."/>
        </authorList>
    </citation>
    <scope>NUCLEOTIDE SEQUENCE [LARGE SCALE GENOMIC DNA]</scope>
</reference>
<dbReference type="GO" id="GO:0000176">
    <property type="term" value="C:nuclear exosome (RNase complex)"/>
    <property type="evidence" value="ECO:0007669"/>
    <property type="project" value="TreeGrafter"/>
</dbReference>
<gene>
    <name evidence="10" type="ORF">CLUMA_CG009165</name>
</gene>
<dbReference type="InterPro" id="IPR036345">
    <property type="entry name" value="ExoRNase_PH_dom2_sf"/>
</dbReference>
<dbReference type="SUPFAM" id="SSF55666">
    <property type="entry name" value="Ribonuclease PH domain 2-like"/>
    <property type="match status" value="1"/>
</dbReference>
<sequence length="269" mass="30435">MPFDQKRINGPESSLLYTQFIDNDNKFQGKNLYSKGKRVDGRERQEHRKHAFLLNTISKAKGSCYIENGNTKIICAVFELREIPRISKYSEKGQIYCDFKYAAFSRRMRKSNDENEEKLMSTNIRTALESTVCLHEFPNYQIDLYVMVLEDDGAVLATAINGSGLAFIDASIQCYGIITSTSASIINGEIFIDPTSEEERLKNDTNKSKSANLTLSSISSMDQIPQVFFHGLADLSLIKSAKEKILDTNKTHVLYFKKLLSNKIANVRA</sequence>
<dbReference type="InterPro" id="IPR001247">
    <property type="entry name" value="ExoRNase_PH_dom1"/>
</dbReference>
<keyword evidence="11" id="KW-1185">Reference proteome</keyword>
<dbReference type="Pfam" id="PF01138">
    <property type="entry name" value="RNase_PH"/>
    <property type="match status" value="1"/>
</dbReference>
<evidence type="ECO:0000313" key="10">
    <source>
        <dbReference type="EMBL" id="CRK95708.1"/>
    </source>
</evidence>
<proteinExistence type="inferred from homology"/>
<dbReference type="SUPFAM" id="SSF54211">
    <property type="entry name" value="Ribosomal protein S5 domain 2-like"/>
    <property type="match status" value="1"/>
</dbReference>
<dbReference type="InterPro" id="IPR027408">
    <property type="entry name" value="PNPase/RNase_PH_dom_sf"/>
</dbReference>
<keyword evidence="8" id="KW-0539">Nucleus</keyword>
<comment type="similarity">
    <text evidence="3">Belongs to the RNase PH family.</text>
</comment>
<dbReference type="InterPro" id="IPR020568">
    <property type="entry name" value="Ribosomal_Su5_D2-typ_SF"/>
</dbReference>
<evidence type="ECO:0000256" key="3">
    <source>
        <dbReference type="ARBA" id="ARBA00006678"/>
    </source>
</evidence>
<evidence type="ECO:0000256" key="5">
    <source>
        <dbReference type="ARBA" id="ARBA00022552"/>
    </source>
</evidence>
<keyword evidence="7" id="KW-0694">RNA-binding</keyword>
<keyword evidence="4" id="KW-0963">Cytoplasm</keyword>
<evidence type="ECO:0000259" key="9">
    <source>
        <dbReference type="Pfam" id="PF01138"/>
    </source>
</evidence>
<keyword evidence="5" id="KW-0698">rRNA processing</keyword>
<accession>A0A1J1I804</accession>
<evidence type="ECO:0000313" key="11">
    <source>
        <dbReference type="Proteomes" id="UP000183832"/>
    </source>
</evidence>
<dbReference type="InterPro" id="IPR050080">
    <property type="entry name" value="RNase_PH"/>
</dbReference>
<evidence type="ECO:0000256" key="2">
    <source>
        <dbReference type="ARBA" id="ARBA00004496"/>
    </source>
</evidence>
<dbReference type="GO" id="GO:0016075">
    <property type="term" value="P:rRNA catabolic process"/>
    <property type="evidence" value="ECO:0007669"/>
    <property type="project" value="TreeGrafter"/>
</dbReference>
<dbReference type="GO" id="GO:0006364">
    <property type="term" value="P:rRNA processing"/>
    <property type="evidence" value="ECO:0007669"/>
    <property type="project" value="UniProtKB-KW"/>
</dbReference>
<organism evidence="10 11">
    <name type="scientific">Clunio marinus</name>
    <dbReference type="NCBI Taxonomy" id="568069"/>
    <lineage>
        <taxon>Eukaryota</taxon>
        <taxon>Metazoa</taxon>
        <taxon>Ecdysozoa</taxon>
        <taxon>Arthropoda</taxon>
        <taxon>Hexapoda</taxon>
        <taxon>Insecta</taxon>
        <taxon>Pterygota</taxon>
        <taxon>Neoptera</taxon>
        <taxon>Endopterygota</taxon>
        <taxon>Diptera</taxon>
        <taxon>Nematocera</taxon>
        <taxon>Chironomoidea</taxon>
        <taxon>Chironomidae</taxon>
        <taxon>Clunio</taxon>
    </lineage>
</organism>
<dbReference type="GO" id="GO:0071028">
    <property type="term" value="P:nuclear mRNA surveillance"/>
    <property type="evidence" value="ECO:0007669"/>
    <property type="project" value="TreeGrafter"/>
</dbReference>
<dbReference type="Proteomes" id="UP000183832">
    <property type="component" value="Unassembled WGS sequence"/>
</dbReference>
<evidence type="ECO:0000256" key="6">
    <source>
        <dbReference type="ARBA" id="ARBA00022835"/>
    </source>
</evidence>
<dbReference type="GO" id="GO:0034475">
    <property type="term" value="P:U4 snRNA 3'-end processing"/>
    <property type="evidence" value="ECO:0007669"/>
    <property type="project" value="TreeGrafter"/>
</dbReference>
<evidence type="ECO:0000256" key="8">
    <source>
        <dbReference type="ARBA" id="ARBA00023242"/>
    </source>
</evidence>
<dbReference type="Gene3D" id="3.30.230.70">
    <property type="entry name" value="GHMP Kinase, N-terminal domain"/>
    <property type="match status" value="1"/>
</dbReference>
<comment type="subcellular location">
    <subcellularLocation>
        <location evidence="2">Cytoplasm</location>
    </subcellularLocation>
    <subcellularLocation>
        <location evidence="1">Nucleus</location>
    </subcellularLocation>
</comment>
<dbReference type="OrthoDB" id="2504340at2759"/>
<dbReference type="EMBL" id="CVRI01000042">
    <property type="protein sequence ID" value="CRK95708.1"/>
    <property type="molecule type" value="Genomic_DNA"/>
</dbReference>
<keyword evidence="6" id="KW-0271">Exosome</keyword>
<protein>
    <submittedName>
        <fullName evidence="10">CLUMA_CG009165, isoform A</fullName>
    </submittedName>
</protein>
<feature type="domain" description="Exoribonuclease phosphorolytic" evidence="9">
    <location>
        <begin position="48"/>
        <end position="172"/>
    </location>
</feature>
<dbReference type="STRING" id="568069.A0A1J1I804"/>
<name>A0A1J1I804_9DIPT</name>
<dbReference type="PANTHER" id="PTHR11953">
    <property type="entry name" value="EXOSOME COMPLEX COMPONENT"/>
    <property type="match status" value="1"/>
</dbReference>
<dbReference type="PANTHER" id="PTHR11953:SF2">
    <property type="entry name" value="EXOSOME COMPLEX COMPONENT MTR3"/>
    <property type="match status" value="1"/>
</dbReference>
<evidence type="ECO:0000256" key="4">
    <source>
        <dbReference type="ARBA" id="ARBA00022490"/>
    </source>
</evidence>
<dbReference type="GO" id="GO:0000177">
    <property type="term" value="C:cytoplasmic exosome (RNase complex)"/>
    <property type="evidence" value="ECO:0007669"/>
    <property type="project" value="TreeGrafter"/>
</dbReference>
<evidence type="ECO:0000256" key="7">
    <source>
        <dbReference type="ARBA" id="ARBA00022884"/>
    </source>
</evidence>
<evidence type="ECO:0000256" key="1">
    <source>
        <dbReference type="ARBA" id="ARBA00004123"/>
    </source>
</evidence>
<dbReference type="GO" id="GO:0003723">
    <property type="term" value="F:RNA binding"/>
    <property type="evidence" value="ECO:0007669"/>
    <property type="project" value="UniProtKB-KW"/>
</dbReference>
<dbReference type="GO" id="GO:0005730">
    <property type="term" value="C:nucleolus"/>
    <property type="evidence" value="ECO:0007669"/>
    <property type="project" value="TreeGrafter"/>
</dbReference>